<name>A0A8K0P7F0_LADFU</name>
<dbReference type="InterPro" id="IPR029526">
    <property type="entry name" value="PGBD"/>
</dbReference>
<accession>A0A8K0P7F0</accession>
<evidence type="ECO:0000313" key="3">
    <source>
        <dbReference type="Proteomes" id="UP000792457"/>
    </source>
</evidence>
<evidence type="ECO:0000259" key="1">
    <source>
        <dbReference type="Pfam" id="PF13843"/>
    </source>
</evidence>
<feature type="domain" description="PiggyBac transposable element-derived protein" evidence="1">
    <location>
        <begin position="24"/>
        <end position="76"/>
    </location>
</feature>
<reference evidence="2" key="2">
    <citation type="submission" date="2017-10" db="EMBL/GenBank/DDBJ databases">
        <title>Ladona fulva Genome sequencing and assembly.</title>
        <authorList>
            <person name="Murali S."/>
            <person name="Richards S."/>
            <person name="Bandaranaike D."/>
            <person name="Bellair M."/>
            <person name="Blankenburg K."/>
            <person name="Chao H."/>
            <person name="Dinh H."/>
            <person name="Doddapaneni H."/>
            <person name="Dugan-Rocha S."/>
            <person name="Elkadiri S."/>
            <person name="Gnanaolivu R."/>
            <person name="Hernandez B."/>
            <person name="Skinner E."/>
            <person name="Javaid M."/>
            <person name="Lee S."/>
            <person name="Li M."/>
            <person name="Ming W."/>
            <person name="Munidasa M."/>
            <person name="Muniz J."/>
            <person name="Nguyen L."/>
            <person name="Hughes D."/>
            <person name="Osuji N."/>
            <person name="Pu L.-L."/>
            <person name="Puazo M."/>
            <person name="Qu C."/>
            <person name="Quiroz J."/>
            <person name="Raj R."/>
            <person name="Weissenberger G."/>
            <person name="Xin Y."/>
            <person name="Zou X."/>
            <person name="Han Y."/>
            <person name="Worley K."/>
            <person name="Muzny D."/>
            <person name="Gibbs R."/>
        </authorList>
    </citation>
    <scope>NUCLEOTIDE SEQUENCE</scope>
    <source>
        <strain evidence="2">Sampled in the wild</strain>
    </source>
</reference>
<sequence length="77" mass="8606">MDPDELVEEGNNSHSNVWRDNAIEKFIASKRAQFGIKVYKLCKSSSGYCIRFKIYVGQDKTSVGDVPASESVVMEMA</sequence>
<dbReference type="AlphaFoldDB" id="A0A8K0P7F0"/>
<evidence type="ECO:0000313" key="2">
    <source>
        <dbReference type="EMBL" id="KAG8238820.1"/>
    </source>
</evidence>
<protein>
    <recommendedName>
        <fullName evidence="1">PiggyBac transposable element-derived protein domain-containing protein</fullName>
    </recommendedName>
</protein>
<gene>
    <name evidence="2" type="ORF">J437_LFUL010534</name>
</gene>
<organism evidence="2 3">
    <name type="scientific">Ladona fulva</name>
    <name type="common">Scarce chaser dragonfly</name>
    <name type="synonym">Libellula fulva</name>
    <dbReference type="NCBI Taxonomy" id="123851"/>
    <lineage>
        <taxon>Eukaryota</taxon>
        <taxon>Metazoa</taxon>
        <taxon>Ecdysozoa</taxon>
        <taxon>Arthropoda</taxon>
        <taxon>Hexapoda</taxon>
        <taxon>Insecta</taxon>
        <taxon>Pterygota</taxon>
        <taxon>Palaeoptera</taxon>
        <taxon>Odonata</taxon>
        <taxon>Epiprocta</taxon>
        <taxon>Anisoptera</taxon>
        <taxon>Libelluloidea</taxon>
        <taxon>Libellulidae</taxon>
        <taxon>Ladona</taxon>
    </lineage>
</organism>
<dbReference type="Pfam" id="PF13843">
    <property type="entry name" value="DDE_Tnp_1_7"/>
    <property type="match status" value="1"/>
</dbReference>
<dbReference type="OrthoDB" id="6435348at2759"/>
<dbReference type="Proteomes" id="UP000792457">
    <property type="component" value="Unassembled WGS sequence"/>
</dbReference>
<reference evidence="2" key="1">
    <citation type="submission" date="2013-04" db="EMBL/GenBank/DDBJ databases">
        <authorList>
            <person name="Qu J."/>
            <person name="Murali S.C."/>
            <person name="Bandaranaike D."/>
            <person name="Bellair M."/>
            <person name="Blankenburg K."/>
            <person name="Chao H."/>
            <person name="Dinh H."/>
            <person name="Doddapaneni H."/>
            <person name="Downs B."/>
            <person name="Dugan-Rocha S."/>
            <person name="Elkadiri S."/>
            <person name="Gnanaolivu R.D."/>
            <person name="Hernandez B."/>
            <person name="Javaid M."/>
            <person name="Jayaseelan J.C."/>
            <person name="Lee S."/>
            <person name="Li M."/>
            <person name="Ming W."/>
            <person name="Munidasa M."/>
            <person name="Muniz J."/>
            <person name="Nguyen L."/>
            <person name="Ongeri F."/>
            <person name="Osuji N."/>
            <person name="Pu L.-L."/>
            <person name="Puazo M."/>
            <person name="Qu C."/>
            <person name="Quiroz J."/>
            <person name="Raj R."/>
            <person name="Weissenberger G."/>
            <person name="Xin Y."/>
            <person name="Zou X."/>
            <person name="Han Y."/>
            <person name="Richards S."/>
            <person name="Worley K."/>
            <person name="Muzny D."/>
            <person name="Gibbs R."/>
        </authorList>
    </citation>
    <scope>NUCLEOTIDE SEQUENCE</scope>
    <source>
        <strain evidence="2">Sampled in the wild</strain>
    </source>
</reference>
<proteinExistence type="predicted"/>
<comment type="caution">
    <text evidence="2">The sequence shown here is derived from an EMBL/GenBank/DDBJ whole genome shotgun (WGS) entry which is preliminary data.</text>
</comment>
<keyword evidence="3" id="KW-1185">Reference proteome</keyword>
<dbReference type="EMBL" id="KZ309442">
    <property type="protein sequence ID" value="KAG8238820.1"/>
    <property type="molecule type" value="Genomic_DNA"/>
</dbReference>